<name>A0A7W8HHD4_9BURK</name>
<dbReference type="AlphaFoldDB" id="A0A7W8HHD4"/>
<dbReference type="InterPro" id="IPR036388">
    <property type="entry name" value="WH-like_DNA-bd_sf"/>
</dbReference>
<feature type="domain" description="RNA polymerase sigma-70" evidence="8">
    <location>
        <begin position="512"/>
        <end position="525"/>
    </location>
</feature>
<evidence type="ECO:0000259" key="9">
    <source>
        <dbReference type="PROSITE" id="PS00716"/>
    </source>
</evidence>
<dbReference type="PRINTS" id="PR00046">
    <property type="entry name" value="SIGMA70FCT"/>
</dbReference>
<dbReference type="EMBL" id="JACHGB010000004">
    <property type="protein sequence ID" value="MBB5271897.1"/>
    <property type="molecule type" value="Genomic_DNA"/>
</dbReference>
<evidence type="ECO:0000256" key="7">
    <source>
        <dbReference type="SAM" id="MobiDB-lite"/>
    </source>
</evidence>
<keyword evidence="2 6" id="KW-0731">Sigma factor</keyword>
<gene>
    <name evidence="10" type="ORF">HNQ70_001911</name>
</gene>
<dbReference type="InterPro" id="IPR000943">
    <property type="entry name" value="RNA_pol_sigma70"/>
</dbReference>
<protein>
    <recommendedName>
        <fullName evidence="6">RNA polymerase sigma factor</fullName>
    </recommendedName>
</protein>
<dbReference type="InterPro" id="IPR007630">
    <property type="entry name" value="RNA_pol_sigma70_r4"/>
</dbReference>
<dbReference type="SUPFAM" id="SSF88659">
    <property type="entry name" value="Sigma3 and sigma4 domains of RNA polymerase sigma factors"/>
    <property type="match status" value="2"/>
</dbReference>
<keyword evidence="5" id="KW-0040">ANK repeat</keyword>
<dbReference type="InterPro" id="IPR007627">
    <property type="entry name" value="RNA_pol_sigma70_r2"/>
</dbReference>
<dbReference type="Gene3D" id="1.10.601.10">
    <property type="entry name" value="RNA Polymerase Primary Sigma Factor"/>
    <property type="match status" value="1"/>
</dbReference>
<comment type="caution">
    <text evidence="10">The sequence shown here is derived from an EMBL/GenBank/DDBJ whole genome shotgun (WGS) entry which is preliminary data.</text>
</comment>
<dbReference type="Pfam" id="PF04539">
    <property type="entry name" value="Sigma70_r3"/>
    <property type="match status" value="1"/>
</dbReference>
<evidence type="ECO:0000256" key="4">
    <source>
        <dbReference type="ARBA" id="ARBA00023163"/>
    </source>
</evidence>
<dbReference type="PROSITE" id="PS00716">
    <property type="entry name" value="SIGMA70_2"/>
    <property type="match status" value="1"/>
</dbReference>
<dbReference type="PANTHER" id="PTHR30603:SF47">
    <property type="entry name" value="RNA POLYMERASE SIGMA FACTOR SIGD, CHLOROPLASTIC"/>
    <property type="match status" value="1"/>
</dbReference>
<keyword evidence="1 6" id="KW-0805">Transcription regulation</keyword>
<dbReference type="SUPFAM" id="SSF48403">
    <property type="entry name" value="Ankyrin repeat"/>
    <property type="match status" value="1"/>
</dbReference>
<dbReference type="Proteomes" id="UP000532440">
    <property type="component" value="Unassembled WGS sequence"/>
</dbReference>
<dbReference type="GO" id="GO:0003677">
    <property type="term" value="F:DNA binding"/>
    <property type="evidence" value="ECO:0007669"/>
    <property type="project" value="UniProtKB-KW"/>
</dbReference>
<dbReference type="InterPro" id="IPR036770">
    <property type="entry name" value="Ankyrin_rpt-contain_sf"/>
</dbReference>
<keyword evidence="3 6" id="KW-0238">DNA-binding</keyword>
<dbReference type="InterPro" id="IPR014284">
    <property type="entry name" value="RNA_pol_sigma-70_dom"/>
</dbReference>
<dbReference type="SUPFAM" id="SSF88946">
    <property type="entry name" value="Sigma2 domain of RNA polymerase sigma factors"/>
    <property type="match status" value="1"/>
</dbReference>
<dbReference type="SMART" id="SM00248">
    <property type="entry name" value="ANK"/>
    <property type="match status" value="2"/>
</dbReference>
<dbReference type="NCBIfam" id="TIGR02937">
    <property type="entry name" value="sigma70-ECF"/>
    <property type="match status" value="1"/>
</dbReference>
<evidence type="ECO:0000259" key="8">
    <source>
        <dbReference type="PROSITE" id="PS00715"/>
    </source>
</evidence>
<sequence length="836" mass="91990">MRLHIARGDDLNARDVNGMTPLMLSAARNRSDICSLLLAAGADPRLLAPSGQTAHEIAVAAGAHETAEILSMVQASPPISGGGSKAFTIEPGSRPGVEVRPADARPAHLALGTLPAAGIPLGKPPVLHAADVTVDLDGPSEFDLSGWEAEEESSPPETDLSIVRDSTAIQVAISKHETVDSSAEWSDIDVDLPIQASPFARAGNVEARARLRPLLLRAIREGSVPSRALAELSTSYDDQSLNLEAVARLRRVINDLGADVDERLEYLAAADSFEVILNPEETPEEEDAVDEALAAIESAESSRNEPLQIYLRELRRFRLMSALDEVALSQAMEMALQAALDALAAWPGGVAWTLAVGAEIKAGVRPLAWMSLGSRSAELVISEDPRAEALAAGEEEEPLAGDLVPRSDAQFHLVDSGFTDALRQLGASSVDSELHTPAWRAVREALAALRLSRRFMLELSDIECPDSSSARARYVQAMSSYRQERDRMAAANLRLVFHLAKKYLYSGEPLDDLIQAGNIGLLKAVERFDWRRGFRFTTYATWWIRQQIGRHIADKGRTIRIPVHVYEKYQRLSRETEVFESRFGRAPSPEELAAGVGIPAEKVAALRRVTSEILSIEALSTDELATIEALDIFRIPDPVEIVTSAELHRLLDDLLSVLSPRDRMILRLRYGFGVRDSLTLDEIGQRFAFTRERIRQIEASALKKLRVRVSTNTRERTKPLIQTARNGRQRGGRCGEERGERERIEVHDRSEKSRPQGLPVSASAVSNVAARARSSRLDQLLAHAAALGVAVDDERGGHSGRIWVRVRNIEDSRYRHLVRRLIDFGFAPWPGEGYWK</sequence>
<dbReference type="Gene3D" id="1.25.40.20">
    <property type="entry name" value="Ankyrin repeat-containing domain"/>
    <property type="match status" value="1"/>
</dbReference>
<comment type="similarity">
    <text evidence="6">Belongs to the sigma-70 factor family.</text>
</comment>
<dbReference type="CDD" id="cd06171">
    <property type="entry name" value="Sigma70_r4"/>
    <property type="match status" value="1"/>
</dbReference>
<accession>A0A7W8HHD4</accession>
<feature type="region of interest" description="Disordered" evidence="7">
    <location>
        <begin position="725"/>
        <end position="762"/>
    </location>
</feature>
<evidence type="ECO:0000256" key="3">
    <source>
        <dbReference type="ARBA" id="ARBA00023125"/>
    </source>
</evidence>
<dbReference type="Gene3D" id="1.10.10.10">
    <property type="entry name" value="Winged helix-like DNA-binding domain superfamily/Winged helix DNA-binding domain"/>
    <property type="match status" value="2"/>
</dbReference>
<reference evidence="10 11" key="1">
    <citation type="submission" date="2020-08" db="EMBL/GenBank/DDBJ databases">
        <title>Genomic Encyclopedia of Type Strains, Phase IV (KMG-IV): sequencing the most valuable type-strain genomes for metagenomic binning, comparative biology and taxonomic classification.</title>
        <authorList>
            <person name="Goeker M."/>
        </authorList>
    </citation>
    <scope>NUCLEOTIDE SEQUENCE [LARGE SCALE GENOMIC DNA]</scope>
    <source>
        <strain evidence="10 11">DSM 29781</strain>
    </source>
</reference>
<dbReference type="GO" id="GO:0006352">
    <property type="term" value="P:DNA-templated transcription initiation"/>
    <property type="evidence" value="ECO:0007669"/>
    <property type="project" value="InterPro"/>
</dbReference>
<dbReference type="PROSITE" id="PS50297">
    <property type="entry name" value="ANK_REP_REGION"/>
    <property type="match status" value="1"/>
</dbReference>
<dbReference type="Pfam" id="PF04542">
    <property type="entry name" value="Sigma70_r2"/>
    <property type="match status" value="1"/>
</dbReference>
<dbReference type="PROSITE" id="PS00715">
    <property type="entry name" value="SIGMA70_1"/>
    <property type="match status" value="1"/>
</dbReference>
<dbReference type="InterPro" id="IPR013324">
    <property type="entry name" value="RNA_pol_sigma_r3/r4-like"/>
</dbReference>
<feature type="domain" description="RNA polymerase sigma-70" evidence="9">
    <location>
        <begin position="679"/>
        <end position="705"/>
    </location>
</feature>
<feature type="compositionally biased region" description="Basic and acidic residues" evidence="7">
    <location>
        <begin position="733"/>
        <end position="754"/>
    </location>
</feature>
<dbReference type="GO" id="GO:0016987">
    <property type="term" value="F:sigma factor activity"/>
    <property type="evidence" value="ECO:0007669"/>
    <property type="project" value="UniProtKB-KW"/>
</dbReference>
<evidence type="ECO:0000256" key="6">
    <source>
        <dbReference type="RuleBase" id="RU362124"/>
    </source>
</evidence>
<comment type="function">
    <text evidence="6">Sigma factors are initiation factors that promote the attachment of RNA polymerase to specific initiation sites and are then released.</text>
</comment>
<dbReference type="InterPro" id="IPR002110">
    <property type="entry name" value="Ankyrin_rpt"/>
</dbReference>
<dbReference type="Pfam" id="PF04545">
    <property type="entry name" value="Sigma70_r4"/>
    <property type="match status" value="1"/>
</dbReference>
<feature type="repeat" description="ANK" evidence="5">
    <location>
        <begin position="17"/>
        <end position="49"/>
    </location>
</feature>
<dbReference type="Pfam" id="PF12796">
    <property type="entry name" value="Ank_2"/>
    <property type="match status" value="1"/>
</dbReference>
<evidence type="ECO:0000313" key="11">
    <source>
        <dbReference type="Proteomes" id="UP000532440"/>
    </source>
</evidence>
<keyword evidence="4 6" id="KW-0804">Transcription</keyword>
<dbReference type="InterPro" id="IPR050239">
    <property type="entry name" value="Sigma-70_RNA_pol_init_factors"/>
</dbReference>
<dbReference type="InterPro" id="IPR007624">
    <property type="entry name" value="RNA_pol_sigma70_r3"/>
</dbReference>
<proteinExistence type="inferred from homology"/>
<evidence type="ECO:0000256" key="5">
    <source>
        <dbReference type="PROSITE-ProRule" id="PRU00023"/>
    </source>
</evidence>
<dbReference type="PANTHER" id="PTHR30603">
    <property type="entry name" value="RNA POLYMERASE SIGMA FACTOR RPO"/>
    <property type="match status" value="1"/>
</dbReference>
<organism evidence="10 11">
    <name type="scientific">Quisquiliibacterium transsilvanicum</name>
    <dbReference type="NCBI Taxonomy" id="1549638"/>
    <lineage>
        <taxon>Bacteria</taxon>
        <taxon>Pseudomonadati</taxon>
        <taxon>Pseudomonadota</taxon>
        <taxon>Betaproteobacteria</taxon>
        <taxon>Burkholderiales</taxon>
        <taxon>Burkholderiaceae</taxon>
        <taxon>Quisquiliibacterium</taxon>
    </lineage>
</organism>
<keyword evidence="11" id="KW-1185">Reference proteome</keyword>
<evidence type="ECO:0000256" key="2">
    <source>
        <dbReference type="ARBA" id="ARBA00023082"/>
    </source>
</evidence>
<evidence type="ECO:0000313" key="10">
    <source>
        <dbReference type="EMBL" id="MBB5271897.1"/>
    </source>
</evidence>
<evidence type="ECO:0000256" key="1">
    <source>
        <dbReference type="ARBA" id="ARBA00023015"/>
    </source>
</evidence>
<dbReference type="PROSITE" id="PS50088">
    <property type="entry name" value="ANK_REPEAT"/>
    <property type="match status" value="1"/>
</dbReference>
<dbReference type="InterPro" id="IPR013325">
    <property type="entry name" value="RNA_pol_sigma_r2"/>
</dbReference>